<reference evidence="2" key="1">
    <citation type="submission" date="2019-12" db="EMBL/GenBank/DDBJ databases">
        <title>Genome sequencing and annotation of Brassica cretica.</title>
        <authorList>
            <person name="Studholme D.J."/>
            <person name="Sarris P."/>
        </authorList>
    </citation>
    <scope>NUCLEOTIDE SEQUENCE</scope>
    <source>
        <strain evidence="2">PFS-109/04</strain>
        <tissue evidence="2">Leaf</tissue>
    </source>
</reference>
<evidence type="ECO:0000313" key="3">
    <source>
        <dbReference type="Proteomes" id="UP000712600"/>
    </source>
</evidence>
<protein>
    <submittedName>
        <fullName evidence="2">Uncharacterized protein</fullName>
    </submittedName>
</protein>
<organism evidence="2 3">
    <name type="scientific">Brassica cretica</name>
    <name type="common">Mustard</name>
    <dbReference type="NCBI Taxonomy" id="69181"/>
    <lineage>
        <taxon>Eukaryota</taxon>
        <taxon>Viridiplantae</taxon>
        <taxon>Streptophyta</taxon>
        <taxon>Embryophyta</taxon>
        <taxon>Tracheophyta</taxon>
        <taxon>Spermatophyta</taxon>
        <taxon>Magnoliopsida</taxon>
        <taxon>eudicotyledons</taxon>
        <taxon>Gunneridae</taxon>
        <taxon>Pentapetalae</taxon>
        <taxon>rosids</taxon>
        <taxon>malvids</taxon>
        <taxon>Brassicales</taxon>
        <taxon>Brassicaceae</taxon>
        <taxon>Brassiceae</taxon>
        <taxon>Brassica</taxon>
    </lineage>
</organism>
<dbReference type="EMBL" id="QGKX02001347">
    <property type="protein sequence ID" value="KAF3523839.1"/>
    <property type="molecule type" value="Genomic_DNA"/>
</dbReference>
<accession>A0A8S9PSI8</accession>
<gene>
    <name evidence="2" type="ORF">F2Q69_00049595</name>
</gene>
<name>A0A8S9PSI8_BRACR</name>
<evidence type="ECO:0000313" key="2">
    <source>
        <dbReference type="EMBL" id="KAF3523839.1"/>
    </source>
</evidence>
<dbReference type="AlphaFoldDB" id="A0A8S9PSI8"/>
<feature type="region of interest" description="Disordered" evidence="1">
    <location>
        <begin position="1"/>
        <end position="32"/>
    </location>
</feature>
<dbReference type="Proteomes" id="UP000712600">
    <property type="component" value="Unassembled WGS sequence"/>
</dbReference>
<proteinExistence type="predicted"/>
<evidence type="ECO:0000256" key="1">
    <source>
        <dbReference type="SAM" id="MobiDB-lite"/>
    </source>
</evidence>
<comment type="caution">
    <text evidence="2">The sequence shown here is derived from an EMBL/GenBank/DDBJ whole genome shotgun (WGS) entry which is preliminary data.</text>
</comment>
<sequence length="126" mass="14722">MNLVNPRLPPCSSRRDESVATKTPQSESGRSRTHLRKFCLFAREVHAPPLEYPPSPPVSSTVTAGDRHRRFSQIDFWSKFDRVDFDQRIDFSANLDQSRFKPFERHSNSTFRPDFRFGVYLSIWSS</sequence>